<evidence type="ECO:0000313" key="22">
    <source>
        <dbReference type="Proteomes" id="UP000230790"/>
    </source>
</evidence>
<sequence>MSAIELPITGMTCANCANTIERVLRKTPGVTDASVNLAGERASVTFDPAQTSAAQLIERVRAAGYDVPLARVELPVVGMTCANCAHTIERIVKQLPGVAEASVNLASERLSVGYLPGAASIAEVVAAIRRAGYDVPTQATTADRASPSEVVRTAHRAEIADRRRRMVVGLIFALPAFTLSMSRDLGLLAALFGPHFAPMAGHRMPEHIAVDWILFALTLPVQVYTGWPYYRHGYRALRNGAPNMDVLIALGSSVAFGYSALVLLGGGDGHVYFETAAMILALISVGKYLEARAKGRAGAAIERLIGLTPKTARVLRRRDSAQNDTYEEIETPIEHIAIGDVIVARPGERIAADGVVVAGRSAVDESPITGESVPRDKQPGDPVTAGTLNKEGVLRYEAARVGKDTTLAQVIRLVEQAQGSKAPIQTLADRISAVFVPTVLAIAVLTLAAWLLLSSDFERAVINAVAVLVIACPCALGLATPTAIMVGMGKGAELGILFRNSAALEQAARVGVVAFDKTGTLTQGKPAVTEVLSFGDVKAESVLALAASAEWNSEHPLARTVVETAEARRLPIAPVGRFQALPGRGVTATTTNGSASGAAQHLVAAGNLKLMQTQGVAVDAQASQGIAQLQAKGRTVMLVAMDGRLIGAIGLMDTLRPEAQACIAELKRRGIFTAMLTGDNARAAQAVAHDLGVDEVVAEVLPADKATQVAALQTSGRGAVAMVGDGINDAPALAQADIGIAIGAGADVAIEAADITLMRSDLRGVVQAIDLARLTARGIRQNLFWAFFYNALLIPAAALGIFQQYGPILAAGAMAFSSLFVIGNSLRLRRARV</sequence>
<evidence type="ECO:0000256" key="6">
    <source>
        <dbReference type="ARBA" id="ARBA00022723"/>
    </source>
</evidence>
<dbReference type="FunFam" id="2.70.150.10:FF:000002">
    <property type="entry name" value="Copper-transporting ATPase 1, putative"/>
    <property type="match status" value="1"/>
</dbReference>
<evidence type="ECO:0000256" key="7">
    <source>
        <dbReference type="ARBA" id="ARBA00022737"/>
    </source>
</evidence>
<dbReference type="CDD" id="cd02094">
    <property type="entry name" value="P-type_ATPase_Cu-like"/>
    <property type="match status" value="1"/>
</dbReference>
<dbReference type="PRINTS" id="PR00119">
    <property type="entry name" value="CATATPASE"/>
</dbReference>
<keyword evidence="9" id="KW-0187">Copper transport</keyword>
<dbReference type="Pfam" id="PF00122">
    <property type="entry name" value="E1-E2_ATPase"/>
    <property type="match status" value="1"/>
</dbReference>
<dbReference type="NCBIfam" id="TIGR00003">
    <property type="entry name" value="copper ion binding protein"/>
    <property type="match status" value="2"/>
</dbReference>
<organism evidence="21 22">
    <name type="scientific">Candidatus Thermofonsia Clade 3 bacterium</name>
    <dbReference type="NCBI Taxonomy" id="2364212"/>
    <lineage>
        <taxon>Bacteria</taxon>
        <taxon>Bacillati</taxon>
        <taxon>Chloroflexota</taxon>
        <taxon>Candidatus Thermofontia</taxon>
        <taxon>Candidatus Thermofonsia Clade 3</taxon>
    </lineage>
</organism>
<feature type="domain" description="HMA" evidence="20">
    <location>
        <begin position="70"/>
        <end position="136"/>
    </location>
</feature>
<dbReference type="InterPro" id="IPR036163">
    <property type="entry name" value="HMA_dom_sf"/>
</dbReference>
<dbReference type="InterPro" id="IPR036412">
    <property type="entry name" value="HAD-like_sf"/>
</dbReference>
<dbReference type="NCBIfam" id="TIGR01511">
    <property type="entry name" value="ATPase-IB1_Cu"/>
    <property type="match status" value="1"/>
</dbReference>
<evidence type="ECO:0000256" key="9">
    <source>
        <dbReference type="ARBA" id="ARBA00022796"/>
    </source>
</evidence>
<evidence type="ECO:0000256" key="17">
    <source>
        <dbReference type="ARBA" id="ARBA00029719"/>
    </source>
</evidence>
<dbReference type="CDD" id="cd00371">
    <property type="entry name" value="HMA"/>
    <property type="match status" value="2"/>
</dbReference>
<evidence type="ECO:0000256" key="16">
    <source>
        <dbReference type="ARBA" id="ARBA00023136"/>
    </source>
</evidence>
<dbReference type="Pfam" id="PF00403">
    <property type="entry name" value="HMA"/>
    <property type="match status" value="2"/>
</dbReference>
<accession>A0A2M8QDT6</accession>
<evidence type="ECO:0000256" key="14">
    <source>
        <dbReference type="ARBA" id="ARBA00023008"/>
    </source>
</evidence>
<keyword evidence="13 19" id="KW-1133">Transmembrane helix</keyword>
<evidence type="ECO:0000256" key="8">
    <source>
        <dbReference type="ARBA" id="ARBA00022741"/>
    </source>
</evidence>
<reference evidence="21 22" key="1">
    <citation type="submission" date="2017-11" db="EMBL/GenBank/DDBJ databases">
        <title>Evolution of Phototrophy in the Chloroflexi Phylum Driven by Horizontal Gene Transfer.</title>
        <authorList>
            <person name="Ward L.M."/>
            <person name="Hemp J."/>
            <person name="Shih P.M."/>
            <person name="Mcglynn S.E."/>
            <person name="Fischer W."/>
        </authorList>
    </citation>
    <scope>NUCLEOTIDE SEQUENCE [LARGE SCALE GENOMIC DNA]</scope>
    <source>
        <strain evidence="21">JP3_7</strain>
    </source>
</reference>
<name>A0A2M8QDT6_9CHLR</name>
<dbReference type="InterPro" id="IPR023214">
    <property type="entry name" value="HAD_sf"/>
</dbReference>
<dbReference type="SUPFAM" id="SSF55008">
    <property type="entry name" value="HMA, heavy metal-associated domain"/>
    <property type="match status" value="2"/>
</dbReference>
<keyword evidence="11" id="KW-0460">Magnesium</keyword>
<dbReference type="SUPFAM" id="SSF81665">
    <property type="entry name" value="Calcium ATPase, transmembrane domain M"/>
    <property type="match status" value="1"/>
</dbReference>
<dbReference type="FunFam" id="3.30.70.100:FF:000005">
    <property type="entry name" value="Copper-exporting P-type ATPase A"/>
    <property type="match status" value="2"/>
</dbReference>
<evidence type="ECO:0000256" key="2">
    <source>
        <dbReference type="ARBA" id="ARBA00006024"/>
    </source>
</evidence>
<dbReference type="Gene3D" id="2.70.150.10">
    <property type="entry name" value="Calcium-transporting ATPase, cytoplasmic transduction domain A"/>
    <property type="match status" value="1"/>
</dbReference>
<evidence type="ECO:0000256" key="11">
    <source>
        <dbReference type="ARBA" id="ARBA00022842"/>
    </source>
</evidence>
<dbReference type="GO" id="GO:0016887">
    <property type="term" value="F:ATP hydrolysis activity"/>
    <property type="evidence" value="ECO:0007669"/>
    <property type="project" value="InterPro"/>
</dbReference>
<dbReference type="Gene3D" id="3.40.50.1000">
    <property type="entry name" value="HAD superfamily/HAD-like"/>
    <property type="match status" value="1"/>
</dbReference>
<comment type="similarity">
    <text evidence="2 19">Belongs to the cation transport ATPase (P-type) (TC 3.A.3) family. Type IB subfamily.</text>
</comment>
<evidence type="ECO:0000256" key="15">
    <source>
        <dbReference type="ARBA" id="ARBA00023065"/>
    </source>
</evidence>
<dbReference type="InterPro" id="IPR023299">
    <property type="entry name" value="ATPase_P-typ_cyto_dom_N"/>
</dbReference>
<dbReference type="InterPro" id="IPR044492">
    <property type="entry name" value="P_typ_ATPase_HD_dom"/>
</dbReference>
<dbReference type="InterPro" id="IPR059000">
    <property type="entry name" value="ATPase_P-type_domA"/>
</dbReference>
<dbReference type="Gene3D" id="3.30.70.100">
    <property type="match status" value="2"/>
</dbReference>
<evidence type="ECO:0000256" key="1">
    <source>
        <dbReference type="ARBA" id="ARBA00004651"/>
    </source>
</evidence>
<protein>
    <recommendedName>
        <fullName evidence="3">Copper-exporting P-type ATPase</fullName>
    </recommendedName>
    <alternativeName>
        <fullName evidence="17">Copper-exporting P-type ATPase A</fullName>
    </alternativeName>
    <alternativeName>
        <fullName evidence="18">Cu(+)-exporting ATPase</fullName>
    </alternativeName>
</protein>
<dbReference type="InterPro" id="IPR001757">
    <property type="entry name" value="P_typ_ATPase"/>
</dbReference>
<dbReference type="InterPro" id="IPR023298">
    <property type="entry name" value="ATPase_P-typ_TM_dom_sf"/>
</dbReference>
<dbReference type="PANTHER" id="PTHR43520">
    <property type="entry name" value="ATP7, ISOFORM B"/>
    <property type="match status" value="1"/>
</dbReference>
<keyword evidence="12" id="KW-1278">Translocase</keyword>
<dbReference type="PROSITE" id="PS00154">
    <property type="entry name" value="ATPASE_E1_E2"/>
    <property type="match status" value="1"/>
</dbReference>
<feature type="transmembrane region" description="Helical" evidence="19">
    <location>
        <begin position="808"/>
        <end position="826"/>
    </location>
</feature>
<keyword evidence="6 19" id="KW-0479">Metal-binding</keyword>
<dbReference type="SUPFAM" id="SSF56784">
    <property type="entry name" value="HAD-like"/>
    <property type="match status" value="1"/>
</dbReference>
<keyword evidence="5 19" id="KW-0812">Transmembrane</keyword>
<evidence type="ECO:0000259" key="20">
    <source>
        <dbReference type="PROSITE" id="PS50846"/>
    </source>
</evidence>
<dbReference type="GO" id="GO:0005886">
    <property type="term" value="C:plasma membrane"/>
    <property type="evidence" value="ECO:0007669"/>
    <property type="project" value="UniProtKB-SubCell"/>
</dbReference>
<evidence type="ECO:0000256" key="4">
    <source>
        <dbReference type="ARBA" id="ARBA00022448"/>
    </source>
</evidence>
<evidence type="ECO:0000256" key="10">
    <source>
        <dbReference type="ARBA" id="ARBA00022840"/>
    </source>
</evidence>
<dbReference type="GO" id="GO:0005524">
    <property type="term" value="F:ATP binding"/>
    <property type="evidence" value="ECO:0007669"/>
    <property type="project" value="UniProtKB-UniRule"/>
</dbReference>
<feature type="transmembrane region" description="Helical" evidence="19">
    <location>
        <begin position="166"/>
        <end position="192"/>
    </location>
</feature>
<dbReference type="PRINTS" id="PR00942">
    <property type="entry name" value="CUATPASEI"/>
</dbReference>
<dbReference type="InterPro" id="IPR027256">
    <property type="entry name" value="P-typ_ATPase_IB"/>
</dbReference>
<dbReference type="PROSITE" id="PS50846">
    <property type="entry name" value="HMA_2"/>
    <property type="match status" value="2"/>
</dbReference>
<dbReference type="Pfam" id="PF00702">
    <property type="entry name" value="Hydrolase"/>
    <property type="match status" value="1"/>
</dbReference>
<dbReference type="GO" id="GO:0005507">
    <property type="term" value="F:copper ion binding"/>
    <property type="evidence" value="ECO:0007669"/>
    <property type="project" value="InterPro"/>
</dbReference>
<evidence type="ECO:0000313" key="21">
    <source>
        <dbReference type="EMBL" id="PJF47966.1"/>
    </source>
</evidence>
<dbReference type="EMBL" id="PGTN01000028">
    <property type="protein sequence ID" value="PJF47966.1"/>
    <property type="molecule type" value="Genomic_DNA"/>
</dbReference>
<dbReference type="SUPFAM" id="SSF81653">
    <property type="entry name" value="Calcium ATPase, transduction domain A"/>
    <property type="match status" value="1"/>
</dbReference>
<dbReference type="InterPro" id="IPR018303">
    <property type="entry name" value="ATPase_P-typ_P_site"/>
</dbReference>
<dbReference type="NCBIfam" id="TIGR01494">
    <property type="entry name" value="ATPase_P-type"/>
    <property type="match status" value="2"/>
</dbReference>
<keyword evidence="14" id="KW-0186">Copper</keyword>
<keyword evidence="10 19" id="KW-0067">ATP-binding</keyword>
<gene>
    <name evidence="21" type="ORF">CUN48_05830</name>
</gene>
<feature type="transmembrane region" description="Helical" evidence="19">
    <location>
        <begin position="271"/>
        <end position="289"/>
    </location>
</feature>
<dbReference type="SFLD" id="SFLDS00003">
    <property type="entry name" value="Haloacid_Dehalogenase"/>
    <property type="match status" value="1"/>
</dbReference>
<keyword evidence="4" id="KW-0813">Transport</keyword>
<feature type="transmembrane region" description="Helical" evidence="19">
    <location>
        <begin position="783"/>
        <end position="802"/>
    </location>
</feature>
<evidence type="ECO:0000256" key="5">
    <source>
        <dbReference type="ARBA" id="ARBA00022692"/>
    </source>
</evidence>
<dbReference type="SFLD" id="SFLDF00027">
    <property type="entry name" value="p-type_atpase"/>
    <property type="match status" value="1"/>
</dbReference>
<dbReference type="Gene3D" id="3.40.1110.10">
    <property type="entry name" value="Calcium-transporting ATPase, cytoplasmic domain N"/>
    <property type="match status" value="2"/>
</dbReference>
<feature type="transmembrane region" description="Helical" evidence="19">
    <location>
        <begin position="465"/>
        <end position="489"/>
    </location>
</feature>
<evidence type="ECO:0000256" key="18">
    <source>
        <dbReference type="ARBA" id="ARBA00033239"/>
    </source>
</evidence>
<evidence type="ECO:0000256" key="13">
    <source>
        <dbReference type="ARBA" id="ARBA00022989"/>
    </source>
</evidence>
<evidence type="ECO:0000256" key="3">
    <source>
        <dbReference type="ARBA" id="ARBA00015102"/>
    </source>
</evidence>
<feature type="transmembrane region" description="Helical" evidence="19">
    <location>
        <begin position="431"/>
        <end position="453"/>
    </location>
</feature>
<keyword evidence="8 19" id="KW-0547">Nucleotide-binding</keyword>
<dbReference type="GO" id="GO:0043682">
    <property type="term" value="F:P-type divalent copper transporter activity"/>
    <property type="evidence" value="ECO:0007669"/>
    <property type="project" value="TreeGrafter"/>
</dbReference>
<dbReference type="InterPro" id="IPR006122">
    <property type="entry name" value="HMA_Cu_ion-bd"/>
</dbReference>
<dbReference type="AlphaFoldDB" id="A0A2M8QDT6"/>
<feature type="transmembrane region" description="Helical" evidence="19">
    <location>
        <begin position="242"/>
        <end position="265"/>
    </location>
</feature>
<evidence type="ECO:0000256" key="12">
    <source>
        <dbReference type="ARBA" id="ARBA00022967"/>
    </source>
</evidence>
<evidence type="ECO:0000256" key="19">
    <source>
        <dbReference type="RuleBase" id="RU362081"/>
    </source>
</evidence>
<feature type="domain" description="HMA" evidence="20">
    <location>
        <begin position="2"/>
        <end position="68"/>
    </location>
</feature>
<dbReference type="Proteomes" id="UP000230790">
    <property type="component" value="Unassembled WGS sequence"/>
</dbReference>
<dbReference type="InterPro" id="IPR017969">
    <property type="entry name" value="Heavy-metal-associated_CS"/>
</dbReference>
<keyword evidence="19" id="KW-1003">Cell membrane</keyword>
<dbReference type="InterPro" id="IPR008250">
    <property type="entry name" value="ATPase_P-typ_transduc_dom_A_sf"/>
</dbReference>
<keyword evidence="16 19" id="KW-0472">Membrane</keyword>
<dbReference type="PANTHER" id="PTHR43520:SF8">
    <property type="entry name" value="P-TYPE CU(+) TRANSPORTER"/>
    <property type="match status" value="1"/>
</dbReference>
<keyword evidence="15" id="KW-0406">Ion transport</keyword>
<comment type="subcellular location">
    <subcellularLocation>
        <location evidence="1">Cell membrane</location>
        <topology evidence="1">Multi-pass membrane protein</topology>
    </subcellularLocation>
</comment>
<dbReference type="NCBIfam" id="TIGR01525">
    <property type="entry name" value="ATPase-IB_hvy"/>
    <property type="match status" value="1"/>
</dbReference>
<dbReference type="GO" id="GO:0055070">
    <property type="term" value="P:copper ion homeostasis"/>
    <property type="evidence" value="ECO:0007669"/>
    <property type="project" value="TreeGrafter"/>
</dbReference>
<comment type="caution">
    <text evidence="21">The sequence shown here is derived from an EMBL/GenBank/DDBJ whole genome shotgun (WGS) entry which is preliminary data.</text>
</comment>
<feature type="transmembrane region" description="Helical" evidence="19">
    <location>
        <begin position="212"/>
        <end position="230"/>
    </location>
</feature>
<proteinExistence type="inferred from homology"/>
<dbReference type="PROSITE" id="PS01047">
    <property type="entry name" value="HMA_1"/>
    <property type="match status" value="2"/>
</dbReference>
<dbReference type="InterPro" id="IPR006121">
    <property type="entry name" value="HMA_dom"/>
</dbReference>
<dbReference type="SFLD" id="SFLDG00002">
    <property type="entry name" value="C1.7:_P-type_atpase_like"/>
    <property type="match status" value="1"/>
</dbReference>
<keyword evidence="7" id="KW-0677">Repeat</keyword>